<evidence type="ECO:0000256" key="6">
    <source>
        <dbReference type="ARBA" id="ARBA00023055"/>
    </source>
</evidence>
<dbReference type="InterPro" id="IPR015819">
    <property type="entry name" value="Lipid_transp_b-sht_shell"/>
</dbReference>
<evidence type="ECO:0000313" key="16">
    <source>
        <dbReference type="Proteomes" id="UP000002320"/>
    </source>
</evidence>
<feature type="domain" description="VWFD" evidence="13">
    <location>
        <begin position="3721"/>
        <end position="3905"/>
    </location>
</feature>
<protein>
    <recommendedName>
        <fullName evidence="17">Vitellogenin domain-containing protein</fullName>
    </recommendedName>
</protein>
<dbReference type="EnsemblMetazoa" id="CPIJ009271-RA">
    <property type="protein sequence ID" value="CPIJ009271-PA"/>
    <property type="gene ID" value="CPIJ009271"/>
</dbReference>
<dbReference type="GO" id="GO:0045735">
    <property type="term" value="F:nutrient reservoir activity"/>
    <property type="evidence" value="ECO:0007669"/>
    <property type="project" value="UniProtKB-KW"/>
</dbReference>
<dbReference type="Gene3D" id="1.25.10.20">
    <property type="entry name" value="Vitellinogen, superhelical"/>
    <property type="match status" value="1"/>
</dbReference>
<feature type="compositionally biased region" description="Acidic residues" evidence="10">
    <location>
        <begin position="774"/>
        <end position="784"/>
    </location>
</feature>
<dbReference type="PROSITE" id="PS51211">
    <property type="entry name" value="VITELLOGENIN"/>
    <property type="match status" value="1"/>
</dbReference>
<dbReference type="Pfam" id="PF06448">
    <property type="entry name" value="DUF1081"/>
    <property type="match status" value="1"/>
</dbReference>
<proteinExistence type="predicted"/>
<dbReference type="InParanoid" id="B0WPV2"/>
<dbReference type="InterPro" id="IPR015817">
    <property type="entry name" value="Vitellinogen_open_b-sht_sub1"/>
</dbReference>
<evidence type="ECO:0000256" key="5">
    <source>
        <dbReference type="ARBA" id="ARBA00022761"/>
    </source>
</evidence>
<dbReference type="SMART" id="SM00638">
    <property type="entry name" value="LPD_N"/>
    <property type="match status" value="1"/>
</dbReference>
<evidence type="ECO:0000256" key="7">
    <source>
        <dbReference type="ARBA" id="ARBA00023157"/>
    </source>
</evidence>
<dbReference type="Pfam" id="PF09172">
    <property type="entry name" value="Vit_open_b-sht"/>
    <property type="match status" value="1"/>
</dbReference>
<dbReference type="Gene3D" id="2.20.50.20">
    <property type="entry name" value="Lipovitellin. Chain A, domain 3"/>
    <property type="match status" value="1"/>
</dbReference>
<dbReference type="Gene3D" id="2.20.80.10">
    <property type="entry name" value="Lipovitellin-phosvitin complex, chain A, domain 4"/>
    <property type="match status" value="1"/>
</dbReference>
<feature type="compositionally biased region" description="Acidic residues" evidence="10">
    <location>
        <begin position="2009"/>
        <end position="2025"/>
    </location>
</feature>
<dbReference type="VEuPathDB" id="VectorBase:CQUJHB012719"/>
<keyword evidence="8" id="KW-0325">Glycoprotein</keyword>
<evidence type="ECO:0000256" key="1">
    <source>
        <dbReference type="ARBA" id="ARBA00004613"/>
    </source>
</evidence>
<evidence type="ECO:0000256" key="2">
    <source>
        <dbReference type="ARBA" id="ARBA00022448"/>
    </source>
</evidence>
<keyword evidence="7" id="KW-1015">Disulfide bond</keyword>
<dbReference type="OMA" id="IPHYACQ"/>
<dbReference type="InterPro" id="IPR001747">
    <property type="entry name" value="Vitellogenin_N"/>
</dbReference>
<evidence type="ECO:0000256" key="10">
    <source>
        <dbReference type="SAM" id="MobiDB-lite"/>
    </source>
</evidence>
<feature type="domain" description="Vitellogenin" evidence="12">
    <location>
        <begin position="49"/>
        <end position="693"/>
    </location>
</feature>
<dbReference type="SUPFAM" id="SSF56968">
    <property type="entry name" value="Lipovitellin-phosvitin complex, beta-sheet shell regions"/>
    <property type="match status" value="2"/>
</dbReference>
<evidence type="ECO:0000256" key="4">
    <source>
        <dbReference type="ARBA" id="ARBA00022729"/>
    </source>
</evidence>
<dbReference type="KEGG" id="cqu:CpipJ_CPIJ009271"/>
<accession>B0WPV2</accession>
<dbReference type="PROSITE" id="PS51257">
    <property type="entry name" value="PROKAR_LIPOPROTEIN"/>
    <property type="match status" value="1"/>
</dbReference>
<evidence type="ECO:0000256" key="8">
    <source>
        <dbReference type="ARBA" id="ARBA00023180"/>
    </source>
</evidence>
<comment type="caution">
    <text evidence="9">Lacks conserved residue(s) required for the propagation of feature annotation.</text>
</comment>
<keyword evidence="5" id="KW-0758">Storage protein</keyword>
<evidence type="ECO:0000259" key="12">
    <source>
        <dbReference type="PROSITE" id="PS51211"/>
    </source>
</evidence>
<dbReference type="Pfam" id="PF00094">
    <property type="entry name" value="VWD"/>
    <property type="match status" value="1"/>
</dbReference>
<dbReference type="FunFam" id="2.20.50.20:FF:000003">
    <property type="entry name" value="Microsomal triglyceride transfer protein large subunit"/>
    <property type="match status" value="1"/>
</dbReference>
<comment type="subcellular location">
    <subcellularLocation>
        <location evidence="1">Secreted</location>
    </subcellularLocation>
</comment>
<evidence type="ECO:0000313" key="14">
    <source>
        <dbReference type="EMBL" id="EDS32540.1"/>
    </source>
</evidence>
<dbReference type="eggNOG" id="KOG4338">
    <property type="taxonomic scope" value="Eukaryota"/>
</dbReference>
<dbReference type="Proteomes" id="UP000002320">
    <property type="component" value="Unassembled WGS sequence"/>
</dbReference>
<reference evidence="15" key="2">
    <citation type="submission" date="2020-05" db="UniProtKB">
        <authorList>
            <consortium name="EnsemblMetazoa"/>
        </authorList>
    </citation>
    <scope>IDENTIFICATION</scope>
    <source>
        <strain evidence="15">JHB</strain>
    </source>
</reference>
<dbReference type="InterPro" id="IPR001846">
    <property type="entry name" value="VWF_type-D"/>
</dbReference>
<dbReference type="HOGENOM" id="CLU_000096_0_0_1"/>
<dbReference type="SUPFAM" id="SSF48431">
    <property type="entry name" value="Lipovitellin-phosvitin complex, superhelical domain"/>
    <property type="match status" value="1"/>
</dbReference>
<feature type="compositionally biased region" description="Basic and acidic residues" evidence="10">
    <location>
        <begin position="785"/>
        <end position="795"/>
    </location>
</feature>
<evidence type="ECO:0000256" key="9">
    <source>
        <dbReference type="PROSITE-ProRule" id="PRU00557"/>
    </source>
</evidence>
<feature type="region of interest" description="Disordered" evidence="10">
    <location>
        <begin position="2002"/>
        <end position="2025"/>
    </location>
</feature>
<evidence type="ECO:0008006" key="17">
    <source>
        <dbReference type="Google" id="ProtNLM"/>
    </source>
</evidence>
<dbReference type="EMBL" id="DS232030">
    <property type="protein sequence ID" value="EDS32540.1"/>
    <property type="molecule type" value="Genomic_DNA"/>
</dbReference>
<dbReference type="SMART" id="SM01169">
    <property type="entry name" value="DUF1943"/>
    <property type="match status" value="1"/>
</dbReference>
<name>B0WPV2_CULQU</name>
<dbReference type="STRING" id="7176.B0WPV2"/>
<dbReference type="FunFam" id="2.20.80.10:FF:000003">
    <property type="entry name" value="Apolipoprotein lipid transfer particle"/>
    <property type="match status" value="1"/>
</dbReference>
<feature type="region of interest" description="Disordered" evidence="10">
    <location>
        <begin position="748"/>
        <end position="795"/>
    </location>
</feature>
<gene>
    <name evidence="15" type="primary">6041484</name>
    <name evidence="14" type="ORF">CpipJ_CPIJ009271</name>
</gene>
<dbReference type="InterPro" id="IPR015255">
    <property type="entry name" value="Vitellinogen_open_b-sht"/>
</dbReference>
<dbReference type="InterPro" id="IPR015816">
    <property type="entry name" value="Vitellinogen_b-sht_N"/>
</dbReference>
<dbReference type="FunCoup" id="B0WPV2">
    <property type="interactions" value="2"/>
</dbReference>
<dbReference type="InterPro" id="IPR009454">
    <property type="entry name" value="Lipid_transpt_open_b-sht"/>
</dbReference>
<reference evidence="14" key="1">
    <citation type="submission" date="2007-03" db="EMBL/GenBank/DDBJ databases">
        <title>Annotation of Culex pipiens quinquefasciatus.</title>
        <authorList>
            <consortium name="The Broad Institute Genome Sequencing Platform"/>
            <person name="Atkinson P.W."/>
            <person name="Hemingway J."/>
            <person name="Christensen B.M."/>
            <person name="Higgs S."/>
            <person name="Kodira C."/>
            <person name="Hannick L."/>
            <person name="Megy K."/>
            <person name="O'Leary S."/>
            <person name="Pearson M."/>
            <person name="Haas B.J."/>
            <person name="Mauceli E."/>
            <person name="Wortman J.R."/>
            <person name="Lee N.H."/>
            <person name="Guigo R."/>
            <person name="Stanke M."/>
            <person name="Alvarado L."/>
            <person name="Amedeo P."/>
            <person name="Antoine C.H."/>
            <person name="Arensburger P."/>
            <person name="Bidwell S.L."/>
            <person name="Crawford M."/>
            <person name="Camaro F."/>
            <person name="Devon K."/>
            <person name="Engels R."/>
            <person name="Hammond M."/>
            <person name="Howarth C."/>
            <person name="Koehrsen M."/>
            <person name="Lawson D."/>
            <person name="Montgomery P."/>
            <person name="Nene V."/>
            <person name="Nusbaum C."/>
            <person name="Puiu D."/>
            <person name="Romero-Severson J."/>
            <person name="Severson D.W."/>
            <person name="Shumway M."/>
            <person name="Sisk P."/>
            <person name="Stolte C."/>
            <person name="Zeng Q."/>
            <person name="Eisenstadt E."/>
            <person name="Fraser-Liggett C."/>
            <person name="Strausberg R."/>
            <person name="Galagan J."/>
            <person name="Birren B."/>
            <person name="Collins F.H."/>
        </authorList>
    </citation>
    <scope>NUCLEOTIDE SEQUENCE [LARGE SCALE GENOMIC DNA]</scope>
    <source>
        <strain evidence="14">JHB</strain>
    </source>
</reference>
<dbReference type="InterPro" id="IPR050733">
    <property type="entry name" value="Vitellogenin/Apolipophorin"/>
</dbReference>
<dbReference type="GO" id="GO:0005576">
    <property type="term" value="C:extracellular region"/>
    <property type="evidence" value="ECO:0007669"/>
    <property type="project" value="UniProtKB-SubCell"/>
</dbReference>
<keyword evidence="6" id="KW-0445">Lipid transport</keyword>
<keyword evidence="16" id="KW-1185">Reference proteome</keyword>
<organism>
    <name type="scientific">Culex quinquefasciatus</name>
    <name type="common">Southern house mosquito</name>
    <name type="synonym">Culex pungens</name>
    <dbReference type="NCBI Taxonomy" id="7176"/>
    <lineage>
        <taxon>Eukaryota</taxon>
        <taxon>Metazoa</taxon>
        <taxon>Ecdysozoa</taxon>
        <taxon>Arthropoda</taxon>
        <taxon>Hexapoda</taxon>
        <taxon>Insecta</taxon>
        <taxon>Pterygota</taxon>
        <taxon>Neoptera</taxon>
        <taxon>Endopterygota</taxon>
        <taxon>Diptera</taxon>
        <taxon>Nematocera</taxon>
        <taxon>Culicoidea</taxon>
        <taxon>Culicidae</taxon>
        <taxon>Culicinae</taxon>
        <taxon>Culicini</taxon>
        <taxon>Culex</taxon>
        <taxon>Culex</taxon>
    </lineage>
</organism>
<keyword evidence="3" id="KW-0964">Secreted</keyword>
<dbReference type="PANTHER" id="PTHR23345">
    <property type="entry name" value="VITELLOGENIN-RELATED"/>
    <property type="match status" value="1"/>
</dbReference>
<sequence length="4321" mass="494037">MERRKYLLVFLVLAASCIDGITSEKRNPLKDPRICGRPQCQESNNKFKYQRNRLYKYDYKMYVKSEFSGSGENSSEVHMVAAVEIDFPKPCQGVMKLYSIEVRDRPVVETDEQDFEYGADYVEPAPEVELHPKSDVIADELMRFELRFAFHDGTVSEICHEEDEPVWTLNLKRGILSSFQNTMPRFDIDYHAVETDVSGVCDVTYTMSGTKETSLLIRKTKDIASCKKRYKTNSLIQTVPYEFRPNYVAWPVLNSTSYCNISVDNYIYKETICYERHQLVPFSNNQAGAVTESYSKLTLADEESYTPEEHSADETYEIQKRSTLIFDHTPSVRDSHDEIKASRELLKDLCRLGFPDIQRNFPDVFLNFLSTTRALSFTALSQLLYRSKSICENGKNHVLESLPYIGSPASVILMKDQIVKNQIPTDLANQWMESFAYLTRPNEEVLEAMLELIEHGKSINEKNYILAATSVVHTFCTLHSECTHNENVQAIVQTLEKDILEALEGSSVKSRKQREATIVLLKGLGNIGVINVEFYHELREIIQNGALPMEIRLQAIYAFRRHDCARTRDYFLKIYSNFEVDSEIRIGAYRQAMRCPDYLSIKLIKHVLKIEELNQVGSYVWSHLSNLASSASPVRVEAQGLLADNDLGKKFRMDIRKFSRNYEQTLFFDEYNFGMTTDADLIFSTQSYLPRTASLNLTADLFGESVNFLELNARAEGFEDLVESIFGPTGPLNAKKVKEYTSAVTSLFTSSSEEEEQTGYDPTAQFRLKRESDASEDYDFEEDESKSRAKREDGRTPAVITRDLHDRIDKLGYAMKADFRDPHASVGVKIFGNDLRYYTIEGFAETMKAAEKINPINFLRRILSGKEVSYTKSGVFLDTSYDVPLSTGIPLALSIIGASSVDLRMSGSFKAVDIWEATRHIDVDGKIKPSVSVDITAIMKADFIHAAAGIKLKSNLYSSSALETKIKIRGDRLASFQFSLPQDRNEIFSARSEMLVFDDTREIPQKGIERRYTNSTCTWPAIDRAIGLKFCADYSLPDVSNNSQVPSLILSGPVILDISLQKADPTAKIFLFQYNWEKQQNVSTGSVIFETPNSQIPRIFIANITADLEGYHVSMGFRNGDISHSAVGLYKNNKDQRRLDMSLNVNDRKYLALEMGYNKTEIKYGMIYSPSLFLSVNSERIAGMAGQIKMTDKKGIKQWDYNLQFETKRVQTKVMGYIQQTQASITSKLSMDYRFIDGKPERLTLGGTFANRSNRGRTEYSGSFELRSTAYPNFDFASTLKFLSAMGHIECKVEYNNAADLKDPNYTTTLRLIFARHMMAEMGRTTASVELTRPRSRMDLKAMIKHENNMRKGTEHNVLVMLRYAKDKEVTAVFSVFMPRGILFAIDTAANITVPGFDSCTFNFKIKEKARKEYYFDFDGVWFSGHSIVVNGWYQDRSSFIKTYHHAKLEAQSPTFGDITLDVKYLRDEIEYKLELHAEYGKQPYGLTVRHVQESEDGTNSYAGFQWRDSLYSFSAVMKSAPVKELVLELHVDKLRDISVTLKGFSTLLKREVGVEIKWDANRDPTQKLAISGELNTPQYRVYNGRFLVSYPNRTVSGVFDLKAVDPNYLANARVSWNTTESIELKLDAGSEEEILRNMWLLFKLTTPFEGWRYNALNGGFYFKDNLLKTNLSANWAEDQTLGVEVLGFYLSNDTDFNCELKTKLHSSIQHVPTVKVHLKHKLDSKRVDTVVTVNHTVTDEPPQVFSVWSGWQYDQDETYRNVSGSLALVSPFEGYKTGALSTKFSLSESRELRGAADLQLDDDKYELVLKGHVRNLVDNMLTVNITSSNEKFRNINGRFGISEKERHAVAEVITPKSALGVEVLFAVVSAYDFDIKFYLATPLKDLERVILRGKLKPDNVDFRAGLNNLIIGFVGMWRKAHLKDFEYSYKVFTPLPKFEENGLILKLIANTEKSEYIDLEFSGKFSQYKLGIKAVSEPKPQLLRQLGVQKASELLDEFLEESPTVQASEDEEEEEEEDEEEEESLNLVGKIELDTIVWPTITGTLDLEEYKSKYYVSGKVRLPQGYVDIYDRFWLEDLMNMKNNLKIKTPFPFMKEVQSGFELRIPYPTNKFVVGFNVLVLNDTQWVNTGFHIYYNVSVDESETKTHHAIVNLMTPMENLKKVRLHGVLDEEEHGYKTNLTAKTMTTEASVAMAFETEDQFIESSLTIWVRAPLIPYYGCKIFYKQDLAGTDNSMDMGFVVHDGDIFNNFRLDGAWSRAEPHFLVGKGRYQSNFLPLQTIDTEFVITREPYPKAQFEMRLNDSEGTLELIRAKATRNREMVAVELSVPLENYRNLSIYGRLLKKQGDEYSVVGQLYRNDEVFNVEGDATIVNDIPKNIALAIKPLGEGDDGSLTYEYSTDEVSTSFKANIERGGKFANIGGSFKTLALSDWNFNLDVQSSEPDVGSIDWKFGIAPLENGLALGTFKLKSPWDRYGINEADVSMLFDVHPISGTVTANYSIPSVSGDASCLWSWHLLQNVRFGLHNRVLRDSTERFFQIGVRYLSPDLESNHNLTFGGDLNLNNVWVFSANTSVTFISISDLSGVIRVQLPKPVGDVHTLAASMNGNIPFLEPVRTLNFETSYETEESRKRYAWHSEYSFVHDLRTLARFDWGPNVRSQRIQSNLDVFQDGEKREITIKLRGPWYMEDAFRSVVVYNYADSLYLVNGNMSIPASRKVAEANVAFTNLSNMKGNVNCTTPFLNITWLHGQLEFIESPLESIRFLKATWPESSAIFDAKTTYKLHNHNRDQQGTIKVEIPLQTRHFAEVKYGLAERPAITTGHAEIDYNDRKVLSGQYTSKQESRAGFDKETVDVTLENDFKPIGVHYVHTTNLIQGNSHAIDTKRAEVFELRNQKQFNITGELQVTTRDTGREYVITAIHPNRTVVLTADFDQEDNKTKQKSKLKLSPTRWIAYDFHLTNNSQADNDTQSFRLEVSYPQRKLSADGWYSVTENTFDSDISLQYTPNKTSDDEVVQPRTVRGGVKWVDESDSDVTRQNLLVLLGHPTFEQDITLKGSYYSDEKDLLKTNLDIRYTHADSHHLSVGFNAKDLTSTVGYRNYSYSLFGLHDASNLDLESAGSVGLRLGLYELNSNSHYKRGYLSRMEGYVISKLDVMQKEVIVEKMTSQSSYRLWGKASGVYPIYMVNGSLLNGPEQDSAGFFFIDIDDKLVQMKINITPDATENVYMYGIIPDSRSAYFDFWRDYDTSREVDVAYYLKMNHSRLVTSKLHWRPEIRSDLRNLARNYFTSMHNSFTESLEFWVRQIYLESKDSVNGVWDSANPFLEGFLEDVSGLNVIQSDLEDLRQFLNASYVADDFYIRSVINFTVTVLDELAIKNKITSLPKFLTEFWQVMGDSGQALKKSITWLLETIKQSYQKVVDVIGHILQGDSMKYLSEVLENSVARYDKFIKDLHLQFIKNVQELWKKLTDVITSYWQRMLQNIEPSVIKLAHYAESVTWHVGNEVFSFLYNKTQEIAESPYFTKVTNFTQDLDTLYKDLIQNDIITNFKKYGTIVTHFVQDRFFRLVPFGREMHQVITGLWDEMKQLQKLKYVQFIMQRVNEVKVKAEWLAEEFQLERRLHQLWRILRNKLTRYAQTALQAENRYREAKTKFIFDPDHGVLEMEQKLPMSWHAFNETPKFEEVPEYKFITDIQDFFAGSNTTIWTLYKELKPYTDSKMWLPPFKANSLLVGSRHYMSFDKRFISIDLQDLQKDGVANQCSYVLAHDFYNQSFTVLLEPSVLEKSGRHSRKITLIFEDQLLEVDILDASVRIGRNITTALPAQIGDTVVYRETDVLTIQSFKGFKLTCSLQYHMCSFDLSGWYFGKTAGILGTMNNEVYDDYMTSDHRYASTKEQFINSWKLPECEGDVQSINHTVNFYAASNEVSQLCESFYRQKHSYFASCFPIVDATPFYEMCLDLGQNMVNKTDDPSNNGACTSALAYMEACSLEDMPLRVPDSCIHCKLINGSYVPEGAFVPMKEVDEIPQTSDVVFLVEAKLCNENITTSKSIKALIQSLHKELQELNITDNRYSVLTFGGMSPFDRPRSIIVNDNVFVTHEYIEPFFNHIATAEGSNDDIFDAIIVASKLVFRPGASKTFILLPCSKCAGSSMKLDYSSLLQLLLENGIKLHILADHDIEFDKSRVSRMFFGMDRDKAYTKKDLKDLVGDSDLRKQMRLPKATLGSCAALALETNGSVFSGRKLRPERRNPTKKFITVFTKRVASTAKPNSCQTCECTGHNTGVSYMLCLPCTYPSAFSLDHERMSEDELLSVLQPDHDWDWEEDDELL</sequence>
<dbReference type="FunFam" id="2.30.230.10:FF:000007">
    <property type="entry name" value="Apolipoprotein lipid transfer particle"/>
    <property type="match status" value="1"/>
</dbReference>
<keyword evidence="2" id="KW-0813">Transport</keyword>
<dbReference type="SMART" id="SM00216">
    <property type="entry name" value="VWD"/>
    <property type="match status" value="1"/>
</dbReference>
<evidence type="ECO:0000256" key="11">
    <source>
        <dbReference type="SAM" id="SignalP"/>
    </source>
</evidence>
<dbReference type="FunFam" id="1.25.10.20:FF:000005">
    <property type="entry name" value="Apolipoprotein lipid transfer particle"/>
    <property type="match status" value="1"/>
</dbReference>
<feature type="signal peptide" evidence="11">
    <location>
        <begin position="1"/>
        <end position="23"/>
    </location>
</feature>
<evidence type="ECO:0000259" key="13">
    <source>
        <dbReference type="PROSITE" id="PS51233"/>
    </source>
</evidence>
<dbReference type="InterPro" id="IPR011030">
    <property type="entry name" value="Lipovitellin_superhlx_dom"/>
</dbReference>
<dbReference type="GO" id="GO:0005319">
    <property type="term" value="F:lipid transporter activity"/>
    <property type="evidence" value="ECO:0007669"/>
    <property type="project" value="InterPro"/>
</dbReference>
<evidence type="ECO:0000313" key="15">
    <source>
        <dbReference type="EnsemblMetazoa" id="CPIJ009271-PA"/>
    </source>
</evidence>
<dbReference type="OrthoDB" id="6484170at2759"/>
<evidence type="ECO:0000256" key="3">
    <source>
        <dbReference type="ARBA" id="ARBA00022525"/>
    </source>
</evidence>
<keyword evidence="4 11" id="KW-0732">Signal</keyword>
<dbReference type="PANTHER" id="PTHR23345:SF15">
    <property type="entry name" value="VITELLOGENIN 1-RELATED"/>
    <property type="match status" value="1"/>
</dbReference>
<dbReference type="VEuPathDB" id="VectorBase:CPIJ009271"/>
<dbReference type="Pfam" id="PF01347">
    <property type="entry name" value="Vitellogenin_N"/>
    <property type="match status" value="1"/>
</dbReference>
<feature type="chain" id="PRO_5014566896" description="Vitellogenin domain-containing protein" evidence="11">
    <location>
        <begin position="24"/>
        <end position="4321"/>
    </location>
</feature>
<dbReference type="Gene3D" id="2.30.230.10">
    <property type="entry name" value="Lipovitellin, beta-sheet shell regions, chain A"/>
    <property type="match status" value="1"/>
</dbReference>
<dbReference type="PROSITE" id="PS51233">
    <property type="entry name" value="VWFD"/>
    <property type="match status" value="1"/>
</dbReference>